<feature type="transmembrane region" description="Helical" evidence="1">
    <location>
        <begin position="156"/>
        <end position="173"/>
    </location>
</feature>
<protein>
    <submittedName>
        <fullName evidence="3">ABC-type multidrug transport system</fullName>
    </submittedName>
</protein>
<feature type="transmembrane region" description="Helical" evidence="1">
    <location>
        <begin position="50"/>
        <end position="71"/>
    </location>
</feature>
<dbReference type="SUPFAM" id="SSF52540">
    <property type="entry name" value="P-loop containing nucleoside triphosphate hydrolases"/>
    <property type="match status" value="1"/>
</dbReference>
<dbReference type="InterPro" id="IPR039421">
    <property type="entry name" value="Type_1_exporter"/>
</dbReference>
<dbReference type="GO" id="GO:0016887">
    <property type="term" value="F:ATP hydrolysis activity"/>
    <property type="evidence" value="ECO:0007669"/>
    <property type="project" value="InterPro"/>
</dbReference>
<dbReference type="Pfam" id="PF00005">
    <property type="entry name" value="ABC_tran"/>
    <property type="match status" value="1"/>
</dbReference>
<feature type="transmembrane region" description="Helical" evidence="1">
    <location>
        <begin position="12"/>
        <end position="38"/>
    </location>
</feature>
<dbReference type="InterPro" id="IPR003439">
    <property type="entry name" value="ABC_transporter-like_ATP-bd"/>
</dbReference>
<evidence type="ECO:0000313" key="3">
    <source>
        <dbReference type="EMBL" id="AGF85616.1"/>
    </source>
</evidence>
<reference evidence="3 4" key="1">
    <citation type="submission" date="2012-10" db="EMBL/GenBank/DDBJ databases">
        <title>Complete genome sequence of Moumouvirus goulette.</title>
        <authorList>
            <person name="Fournous G."/>
            <person name="Bougalmi M."/>
            <person name="Colson P."/>
        </authorList>
    </citation>
    <scope>NUCLEOTIDE SEQUENCE [LARGE SCALE GENOMIC DNA]</scope>
</reference>
<name>M1PNL8_9VIRU</name>
<organism evidence="3 4">
    <name type="scientific">Moumouvirus goulette</name>
    <dbReference type="NCBI Taxonomy" id="1247379"/>
    <lineage>
        <taxon>Viruses</taxon>
        <taxon>Varidnaviria</taxon>
        <taxon>Bamfordvirae</taxon>
        <taxon>Nucleocytoviricota</taxon>
        <taxon>Megaviricetes</taxon>
        <taxon>Imitervirales</taxon>
        <taxon>Mimiviridae</taxon>
        <taxon>Megamimivirinae</taxon>
        <taxon>Moumouvirus</taxon>
        <taxon>Moumouvirus goulettemassiliense</taxon>
    </lineage>
</organism>
<keyword evidence="1" id="KW-1133">Transmembrane helix</keyword>
<feature type="transmembrane region" description="Helical" evidence="1">
    <location>
        <begin position="130"/>
        <end position="150"/>
    </location>
</feature>
<evidence type="ECO:0000256" key="1">
    <source>
        <dbReference type="SAM" id="Phobius"/>
    </source>
</evidence>
<evidence type="ECO:0000313" key="4">
    <source>
        <dbReference type="Proteomes" id="UP000241071"/>
    </source>
</evidence>
<keyword evidence="4" id="KW-1185">Reference proteome</keyword>
<keyword evidence="1" id="KW-0812">Transmembrane</keyword>
<dbReference type="GO" id="GO:0034040">
    <property type="term" value="F:ATPase-coupled lipid transmembrane transporter activity"/>
    <property type="evidence" value="ECO:0007669"/>
    <property type="project" value="TreeGrafter"/>
</dbReference>
<evidence type="ECO:0000259" key="2">
    <source>
        <dbReference type="Pfam" id="PF00005"/>
    </source>
</evidence>
<feature type="domain" description="ABC transporter" evidence="2">
    <location>
        <begin position="339"/>
        <end position="480"/>
    </location>
</feature>
<dbReference type="GO" id="GO:0005524">
    <property type="term" value="F:ATP binding"/>
    <property type="evidence" value="ECO:0007669"/>
    <property type="project" value="InterPro"/>
</dbReference>
<dbReference type="Proteomes" id="UP000241071">
    <property type="component" value="Segment"/>
</dbReference>
<dbReference type="PANTHER" id="PTHR24221">
    <property type="entry name" value="ATP-BINDING CASSETTE SUB-FAMILY B"/>
    <property type="match status" value="1"/>
</dbReference>
<keyword evidence="1" id="KW-0472">Membrane</keyword>
<feature type="transmembrane region" description="Helical" evidence="1">
    <location>
        <begin position="234"/>
        <end position="253"/>
    </location>
</feature>
<proteinExistence type="predicted"/>
<sequence>MIFIGRIIGENIRPVLILHIIINVLINNINIFLNKYIYSSSVMKNDIQNIGILCIFYIIFEMISIWHKYFFLEKKLLIFQSDTHNFIEKLVNDSIKKFPLNEQRQILQNNDFDRIKNKTIYSILNFSETIISDVVNIIILVICVVGHSSLDFTGTFYYLCTLPIILILSKYKYMNNADEYNKIWQQYRYYSSNQYFNLIHLQGEKIYEKMKICIDQYNNLISREKYEVVKNTELIKLMINFVIAINLITKIVYSDNILNIIIHFQLVSYIKNGIISTQNIYKKYTDIKLELEKLEYLLKCQKPRKNIMYVHNFDNIIVHKLCYKYYSNKNFEIKLKDKLYFECGNIIRLEGSSGSGKSSFMDILSGIVPSYQYKHKIYFNNVINMDGFEALIPHRIYAEQSNPYNWNECIQNIIIGENKFDNNILLLAIKISECEEFINLNNDLNSSGTKLSGGQKGRILIAKILYHAIISKSKFFILDEIDKSLQSNLAVNIIKNIMGYCKDNKICCVIAVHCEQAKSLNYDQVLKFNNGEISI</sequence>
<dbReference type="Gene3D" id="3.40.50.300">
    <property type="entry name" value="P-loop containing nucleotide triphosphate hydrolases"/>
    <property type="match status" value="1"/>
</dbReference>
<gene>
    <name evidence="3" type="ORF">glt_00811</name>
</gene>
<accession>M1PNL8</accession>
<dbReference type="PANTHER" id="PTHR24221:SF654">
    <property type="entry name" value="ATP-BINDING CASSETTE SUB-FAMILY B MEMBER 6"/>
    <property type="match status" value="1"/>
</dbReference>
<dbReference type="InterPro" id="IPR027417">
    <property type="entry name" value="P-loop_NTPase"/>
</dbReference>
<dbReference type="EMBL" id="KC008572">
    <property type="protein sequence ID" value="AGF85616.1"/>
    <property type="molecule type" value="Genomic_DNA"/>
</dbReference>